<dbReference type="NCBIfam" id="TIGR01730">
    <property type="entry name" value="RND_mfp"/>
    <property type="match status" value="1"/>
</dbReference>
<organism evidence="9 10">
    <name type="scientific">Sphaerotilus montanus</name>
    <dbReference type="NCBI Taxonomy" id="522889"/>
    <lineage>
        <taxon>Bacteria</taxon>
        <taxon>Pseudomonadati</taxon>
        <taxon>Pseudomonadota</taxon>
        <taxon>Betaproteobacteria</taxon>
        <taxon>Burkholderiales</taxon>
        <taxon>Sphaerotilaceae</taxon>
        <taxon>Sphaerotilus</taxon>
    </lineage>
</organism>
<evidence type="ECO:0000256" key="7">
    <source>
        <dbReference type="SAM" id="Phobius"/>
    </source>
</evidence>
<accession>A0A7Y9R092</accession>
<comment type="subcellular location">
    <subcellularLocation>
        <location evidence="1">Periplasm</location>
    </subcellularLocation>
</comment>
<dbReference type="PANTHER" id="PTHR32347">
    <property type="entry name" value="EFFLUX SYSTEM COMPONENT YKNX-RELATED"/>
    <property type="match status" value="1"/>
</dbReference>
<evidence type="ECO:0000256" key="4">
    <source>
        <dbReference type="ARBA" id="ARBA00022729"/>
    </source>
</evidence>
<comment type="similarity">
    <text evidence="2">Belongs to the membrane fusion protein (MFP) (TC 8.A.1) family.</text>
</comment>
<gene>
    <name evidence="9" type="ORF">BDD16_003777</name>
</gene>
<evidence type="ECO:0000256" key="1">
    <source>
        <dbReference type="ARBA" id="ARBA00004418"/>
    </source>
</evidence>
<dbReference type="Gene3D" id="2.40.50.100">
    <property type="match status" value="1"/>
</dbReference>
<evidence type="ECO:0000256" key="3">
    <source>
        <dbReference type="ARBA" id="ARBA00010602"/>
    </source>
</evidence>
<keyword evidence="7" id="KW-0812">Transmembrane</keyword>
<evidence type="ECO:0000259" key="8">
    <source>
        <dbReference type="Pfam" id="PF25954"/>
    </source>
</evidence>
<reference evidence="9 10" key="1">
    <citation type="submission" date="2020-07" db="EMBL/GenBank/DDBJ databases">
        <title>Genomic Encyclopedia of Archaeal and Bacterial Type Strains, Phase II (KMG-II): from individual species to whole genera.</title>
        <authorList>
            <person name="Goeker M."/>
        </authorList>
    </citation>
    <scope>NUCLEOTIDE SEQUENCE [LARGE SCALE GENOMIC DNA]</scope>
    <source>
        <strain evidence="9 10">DSM 21226</strain>
    </source>
</reference>
<evidence type="ECO:0000256" key="5">
    <source>
        <dbReference type="ARBA" id="ARBA00022764"/>
    </source>
</evidence>
<dbReference type="Gene3D" id="2.40.420.20">
    <property type="match status" value="1"/>
</dbReference>
<keyword evidence="4" id="KW-0732">Signal</keyword>
<dbReference type="InterPro" id="IPR058792">
    <property type="entry name" value="Beta-barrel_RND_2"/>
</dbReference>
<feature type="domain" description="CusB-like beta-barrel" evidence="8">
    <location>
        <begin position="257"/>
        <end position="329"/>
    </location>
</feature>
<keyword evidence="10" id="KW-1185">Reference proteome</keyword>
<dbReference type="GO" id="GO:0022857">
    <property type="term" value="F:transmembrane transporter activity"/>
    <property type="evidence" value="ECO:0007669"/>
    <property type="project" value="InterPro"/>
</dbReference>
<protein>
    <submittedName>
        <fullName evidence="9">HlyD family secretion protein</fullName>
    </submittedName>
</protein>
<evidence type="ECO:0000313" key="10">
    <source>
        <dbReference type="Proteomes" id="UP000518288"/>
    </source>
</evidence>
<dbReference type="EMBL" id="JACCFH010000001">
    <property type="protein sequence ID" value="NYG34791.1"/>
    <property type="molecule type" value="Genomic_DNA"/>
</dbReference>
<dbReference type="SUPFAM" id="SSF111369">
    <property type="entry name" value="HlyD-like secretion proteins"/>
    <property type="match status" value="2"/>
</dbReference>
<name>A0A7Y9R092_9BURK</name>
<comment type="similarity">
    <text evidence="3">Belongs to the UPF0194 family.</text>
</comment>
<evidence type="ECO:0000256" key="6">
    <source>
        <dbReference type="ARBA" id="ARBA00023054"/>
    </source>
</evidence>
<dbReference type="Proteomes" id="UP000518288">
    <property type="component" value="Unassembled WGS sequence"/>
</dbReference>
<dbReference type="Gene3D" id="1.10.287.470">
    <property type="entry name" value="Helix hairpin bin"/>
    <property type="match status" value="1"/>
</dbReference>
<sequence>MADAQPAATGRHRWWWLAGLVATVLVVTLAVRWWRGPLVATDTVVRRDFVQTVVASGRVETPHRVDLGVQLTGTVTRVAVTPGSLVQAGDALVELRAVELQATETQAAAALTQAQARLRQLLEVQAPVAAQGVHEAQAGLAAADAALRRQRTLFARGFVGQAALDETIRAADTAGAQVRTAQLQRDTTRPAGSDHALATAGVASAQAGLHAARARTAYSVLRAPVAGTLIGRDVEVGDVVQPGKVLLTLSPAGTTQLVVAIDERNLGLLALHQPAVASADAYAQKRFAAVLASIYPSVNAQTGAVEVRLDVPAPPATLRQDMTVSVDIEVARRPKALLVPTGAVHDAGTATPWVLRVEAGHAVRRVVRLGLHGGAVTEVLDGLQEGDAVLPVSAATTAGARVRVQPPARTD</sequence>
<keyword evidence="7" id="KW-0472">Membrane</keyword>
<evidence type="ECO:0000313" key="9">
    <source>
        <dbReference type="EMBL" id="NYG34791.1"/>
    </source>
</evidence>
<dbReference type="RefSeq" id="WP_310733999.1">
    <property type="nucleotide sequence ID" value="NZ_JACCFH010000001.1"/>
</dbReference>
<dbReference type="InterPro" id="IPR050465">
    <property type="entry name" value="UPF0194_transport"/>
</dbReference>
<keyword evidence="7" id="KW-1133">Transmembrane helix</keyword>
<dbReference type="InterPro" id="IPR006143">
    <property type="entry name" value="RND_pump_MFP"/>
</dbReference>
<dbReference type="GO" id="GO:0042597">
    <property type="term" value="C:periplasmic space"/>
    <property type="evidence" value="ECO:0007669"/>
    <property type="project" value="UniProtKB-SubCell"/>
</dbReference>
<keyword evidence="6" id="KW-0175">Coiled coil</keyword>
<dbReference type="AlphaFoldDB" id="A0A7Y9R092"/>
<dbReference type="Gene3D" id="2.40.30.170">
    <property type="match status" value="1"/>
</dbReference>
<comment type="caution">
    <text evidence="9">The sequence shown here is derived from an EMBL/GenBank/DDBJ whole genome shotgun (WGS) entry which is preliminary data.</text>
</comment>
<dbReference type="PANTHER" id="PTHR32347:SF29">
    <property type="entry name" value="UPF0194 MEMBRANE PROTEIN YBHG"/>
    <property type="match status" value="1"/>
</dbReference>
<dbReference type="Pfam" id="PF25954">
    <property type="entry name" value="Beta-barrel_RND_2"/>
    <property type="match status" value="1"/>
</dbReference>
<evidence type="ECO:0000256" key="2">
    <source>
        <dbReference type="ARBA" id="ARBA00009477"/>
    </source>
</evidence>
<proteinExistence type="inferred from homology"/>
<feature type="transmembrane region" description="Helical" evidence="7">
    <location>
        <begin position="14"/>
        <end position="34"/>
    </location>
</feature>
<dbReference type="GO" id="GO:0016020">
    <property type="term" value="C:membrane"/>
    <property type="evidence" value="ECO:0007669"/>
    <property type="project" value="InterPro"/>
</dbReference>
<keyword evidence="5" id="KW-0574">Periplasm</keyword>